<name>A0A9N9NDR2_9GLOM</name>
<evidence type="ECO:0000313" key="2">
    <source>
        <dbReference type="Proteomes" id="UP000789396"/>
    </source>
</evidence>
<feature type="non-terminal residue" evidence="1">
    <location>
        <position position="130"/>
    </location>
</feature>
<dbReference type="Proteomes" id="UP000789396">
    <property type="component" value="Unassembled WGS sequence"/>
</dbReference>
<keyword evidence="2" id="KW-1185">Reference proteome</keyword>
<accession>A0A9N9NDR2</accession>
<evidence type="ECO:0000313" key="1">
    <source>
        <dbReference type="EMBL" id="CAG8724091.1"/>
    </source>
</evidence>
<reference evidence="1" key="1">
    <citation type="submission" date="2021-06" db="EMBL/GenBank/DDBJ databases">
        <authorList>
            <person name="Kallberg Y."/>
            <person name="Tangrot J."/>
            <person name="Rosling A."/>
        </authorList>
    </citation>
    <scope>NUCLEOTIDE SEQUENCE</scope>
    <source>
        <strain evidence="1">IN212</strain>
    </source>
</reference>
<sequence>MEILIGNNNRNRDQNKELIRKSKMYLLHQNIDKLLVDLNKARKIKPEDIKVLENKENKLKNIVENQGLTYFSKKEREIIPPDLYEVFEDNNLNEQYNSGSCFRNSINMIKNKWITINKSAEREDKTKNNN</sequence>
<comment type="caution">
    <text evidence="1">The sequence shown here is derived from an EMBL/GenBank/DDBJ whole genome shotgun (WGS) entry which is preliminary data.</text>
</comment>
<gene>
    <name evidence="1" type="ORF">RFULGI_LOCUS11662</name>
</gene>
<dbReference type="EMBL" id="CAJVPZ010025925">
    <property type="protein sequence ID" value="CAG8724091.1"/>
    <property type="molecule type" value="Genomic_DNA"/>
</dbReference>
<protein>
    <submittedName>
        <fullName evidence="1">2135_t:CDS:1</fullName>
    </submittedName>
</protein>
<proteinExistence type="predicted"/>
<organism evidence="1 2">
    <name type="scientific">Racocetra fulgida</name>
    <dbReference type="NCBI Taxonomy" id="60492"/>
    <lineage>
        <taxon>Eukaryota</taxon>
        <taxon>Fungi</taxon>
        <taxon>Fungi incertae sedis</taxon>
        <taxon>Mucoromycota</taxon>
        <taxon>Glomeromycotina</taxon>
        <taxon>Glomeromycetes</taxon>
        <taxon>Diversisporales</taxon>
        <taxon>Gigasporaceae</taxon>
        <taxon>Racocetra</taxon>
    </lineage>
</organism>
<dbReference type="AlphaFoldDB" id="A0A9N9NDR2"/>